<evidence type="ECO:0000313" key="1">
    <source>
        <dbReference type="EMBL" id="DAF54878.1"/>
    </source>
</evidence>
<sequence>MTQCQILEKSIIIRDFKIHNFPKILILWEDYTPRFRL</sequence>
<reference evidence="1" key="1">
    <citation type="journal article" date="2021" name="Proc. Natl. Acad. Sci. U.S.A.">
        <title>A Catalog of Tens of Thousands of Viruses from Human Metagenomes Reveals Hidden Associations with Chronic Diseases.</title>
        <authorList>
            <person name="Tisza M.J."/>
            <person name="Buck C.B."/>
        </authorList>
    </citation>
    <scope>NUCLEOTIDE SEQUENCE</scope>
    <source>
        <strain evidence="1">CtqPo10</strain>
    </source>
</reference>
<accession>A0A8S5SVB5</accession>
<name>A0A8S5SVB5_9CAUD</name>
<dbReference type="EMBL" id="BK032682">
    <property type="protein sequence ID" value="DAF54878.1"/>
    <property type="molecule type" value="Genomic_DNA"/>
</dbReference>
<protein>
    <submittedName>
        <fullName evidence="1">Uncharacterized protein</fullName>
    </submittedName>
</protein>
<proteinExistence type="predicted"/>
<organism evidence="1">
    <name type="scientific">Siphoviridae sp. ctqPo10</name>
    <dbReference type="NCBI Taxonomy" id="2827948"/>
    <lineage>
        <taxon>Viruses</taxon>
        <taxon>Duplodnaviria</taxon>
        <taxon>Heunggongvirae</taxon>
        <taxon>Uroviricota</taxon>
        <taxon>Caudoviricetes</taxon>
    </lineage>
</organism>